<dbReference type="PROSITE" id="PS50253">
    <property type="entry name" value="COX3"/>
    <property type="match status" value="1"/>
</dbReference>
<evidence type="ECO:0000256" key="4">
    <source>
        <dbReference type="ARBA" id="ARBA00022692"/>
    </source>
</evidence>
<dbReference type="InterPro" id="IPR035973">
    <property type="entry name" value="Cyt_c_oxidase_su3-like_sf"/>
</dbReference>
<dbReference type="CDD" id="cd00386">
    <property type="entry name" value="Heme_Cu_Oxidase_III_like"/>
    <property type="match status" value="1"/>
</dbReference>
<dbReference type="PANTHER" id="PTHR11403:SF7">
    <property type="entry name" value="CYTOCHROME C OXIDASE SUBUNIT 3"/>
    <property type="match status" value="1"/>
</dbReference>
<dbReference type="GO" id="GO:0004129">
    <property type="term" value="F:cytochrome-c oxidase activity"/>
    <property type="evidence" value="ECO:0007669"/>
    <property type="project" value="InterPro"/>
</dbReference>
<feature type="transmembrane region" description="Helical" evidence="9">
    <location>
        <begin position="44"/>
        <end position="66"/>
    </location>
</feature>
<geneLocation type="mitochondrion" evidence="11"/>
<dbReference type="VEuPathDB" id="PiroplasmaDB:MACK_004205"/>
<name>D2KWE3_THEOR</name>
<evidence type="ECO:0000256" key="2">
    <source>
        <dbReference type="ARBA" id="ARBA00010581"/>
    </source>
</evidence>
<evidence type="ECO:0000256" key="6">
    <source>
        <dbReference type="ARBA" id="ARBA00022989"/>
    </source>
</evidence>
<keyword evidence="4 8" id="KW-0812">Transmembrane</keyword>
<evidence type="ECO:0000256" key="5">
    <source>
        <dbReference type="ARBA" id="ARBA00022967"/>
    </source>
</evidence>
<evidence type="ECO:0000313" key="11">
    <source>
        <dbReference type="EMBL" id="BAI66178.1"/>
    </source>
</evidence>
<keyword evidence="6 9" id="KW-1133">Transmembrane helix</keyword>
<dbReference type="PANTHER" id="PTHR11403">
    <property type="entry name" value="CYTOCHROME C OXIDASE SUBUNIT III"/>
    <property type="match status" value="1"/>
</dbReference>
<accession>D2KWE3</accession>
<dbReference type="VEuPathDB" id="PiroplasmaDB:MACJ_004197"/>
<dbReference type="GO" id="GO:0016020">
    <property type="term" value="C:membrane"/>
    <property type="evidence" value="ECO:0007669"/>
    <property type="project" value="UniProtKB-SubCell"/>
</dbReference>
<keyword evidence="5" id="KW-1278">Translocase</keyword>
<dbReference type="EMBL" id="AB499090">
    <property type="protein sequence ID" value="BAI66178.1"/>
    <property type="molecule type" value="Genomic_DNA"/>
</dbReference>
<dbReference type="Pfam" id="PF00510">
    <property type="entry name" value="COX3"/>
    <property type="match status" value="1"/>
</dbReference>
<dbReference type="InterPro" id="IPR013833">
    <property type="entry name" value="Cyt_c_oxidase_su3_a-hlx"/>
</dbReference>
<dbReference type="AlphaFoldDB" id="D2KWE3"/>
<keyword evidence="8 11" id="KW-0496">Mitochondrion</keyword>
<organism evidence="11">
    <name type="scientific">Theileria orientalis</name>
    <dbReference type="NCBI Taxonomy" id="68886"/>
    <lineage>
        <taxon>Eukaryota</taxon>
        <taxon>Sar</taxon>
        <taxon>Alveolata</taxon>
        <taxon>Apicomplexa</taxon>
        <taxon>Aconoidasida</taxon>
        <taxon>Piroplasmida</taxon>
        <taxon>Theileriidae</taxon>
        <taxon>Theileria</taxon>
    </lineage>
</organism>
<evidence type="ECO:0000256" key="3">
    <source>
        <dbReference type="ARBA" id="ARBA00015944"/>
    </source>
</evidence>
<evidence type="ECO:0000256" key="1">
    <source>
        <dbReference type="ARBA" id="ARBA00004141"/>
    </source>
</evidence>
<dbReference type="GO" id="GO:0005739">
    <property type="term" value="C:mitochondrion"/>
    <property type="evidence" value="ECO:0007669"/>
    <property type="project" value="TreeGrafter"/>
</dbReference>
<evidence type="ECO:0000256" key="7">
    <source>
        <dbReference type="ARBA" id="ARBA00023136"/>
    </source>
</evidence>
<reference evidence="11" key="1">
    <citation type="journal article" date="2010" name="Mol. Biol. Evol.">
        <title>Divergence of the mitochondrial genome structure in the apicomplexan parasites, Babesia and Theileria.</title>
        <authorList>
            <person name="Hikosaka K."/>
            <person name="Watanabe Y."/>
            <person name="Tsuji N."/>
            <person name="Kita K."/>
            <person name="Kishine H."/>
            <person name="Arisue N."/>
            <person name="Palacpac N.M.Q."/>
            <person name="Kawazu S."/>
            <person name="Sawai H."/>
            <person name="Horii T."/>
            <person name="Igarashi I."/>
            <person name="Tanabe K."/>
        </authorList>
    </citation>
    <scope>NUCLEOTIDE SEQUENCE</scope>
    <source>
        <strain evidence="11">Ikeda</strain>
    </source>
</reference>
<evidence type="ECO:0000256" key="9">
    <source>
        <dbReference type="SAM" id="Phobius"/>
    </source>
</evidence>
<dbReference type="InterPro" id="IPR000298">
    <property type="entry name" value="Cyt_c_oxidase-like_su3"/>
</dbReference>
<feature type="transmembrane region" description="Helical" evidence="9">
    <location>
        <begin position="194"/>
        <end position="212"/>
    </location>
</feature>
<feature type="domain" description="Heme-copper oxidase subunit III family profile" evidence="10">
    <location>
        <begin position="52"/>
        <end position="213"/>
    </location>
</feature>
<keyword evidence="7 9" id="KW-0472">Membrane</keyword>
<gene>
    <name evidence="11" type="primary">cox3</name>
</gene>
<protein>
    <recommendedName>
        <fullName evidence="3 8">Cytochrome c oxidase subunit 3</fullName>
    </recommendedName>
</protein>
<dbReference type="SUPFAM" id="SSF81452">
    <property type="entry name" value="Cytochrome c oxidase subunit III-like"/>
    <property type="match status" value="1"/>
</dbReference>
<feature type="transmembrane region" description="Helical" evidence="9">
    <location>
        <begin position="153"/>
        <end position="174"/>
    </location>
</feature>
<dbReference type="InterPro" id="IPR024791">
    <property type="entry name" value="Cyt_c/ubiquinol_Oxase_su3"/>
</dbReference>
<comment type="function">
    <text evidence="8">Component of the cytochrome c oxidase, the last enzyme in the mitochondrial electron transport chain which drives oxidative phosphorylation. The respiratory chain contains 3 multisubunit complexes succinate dehydrogenase (complex II, CII), ubiquinol-cytochrome c oxidoreductase (cytochrome b-c1 complex, complex III, CIII) and cytochrome c oxidase (complex IV, CIV), that cooperate to transfer electrons derived from NADH and succinate to molecular oxygen, creating an electrochemical gradient over the inner membrane that drives transmembrane transport and the ATP synthase. Cytochrome c oxidase is the component of the respiratory chain that catalyzes the reduction of oxygen to water. Electrons originating from reduced cytochrome c in the intermembrane space (IMS) are transferred via the dinuclear copper A center (CU(A)) of subunit 2 and heme A of subunit 1 to the active site in subunit 1, a binuclear center (BNC) formed by heme A3 and copper B (CU(B)). The BNC reduces molecular oxygen to 2 water molecules using 4 electrons from cytochrome c in the IMS and 4 protons from the mitochondrial matrix.</text>
</comment>
<proteinExistence type="inferred from homology"/>
<sequence>MIIYVNQHLLYGTTLKYHSVGEFFVNSLTIFANSIREIMTSSTAIMYAIIGMFIFSEIMVFSTFIWGFFHNRLSSSSLVNEINLEAYLQISDVLNIGSILVSLISHKVQENSLYEVDLMTEELILVSLIFLSLQNDEYSLLSYYLNDYWITLYFFILTGLHSLHVCVGCVFSLIQSFLYEYDGSIRDDDYNSGVYWHFVEMIWIVLTMLLFSL</sequence>
<comment type="similarity">
    <text evidence="2 8">Belongs to the cytochrome c oxidase subunit 3 family.</text>
</comment>
<dbReference type="GO" id="GO:0006123">
    <property type="term" value="P:mitochondrial electron transport, cytochrome c to oxygen"/>
    <property type="evidence" value="ECO:0007669"/>
    <property type="project" value="TreeGrafter"/>
</dbReference>
<dbReference type="Gene3D" id="1.20.120.80">
    <property type="entry name" value="Cytochrome c oxidase, subunit III, four-helix bundle"/>
    <property type="match status" value="1"/>
</dbReference>
<evidence type="ECO:0000256" key="8">
    <source>
        <dbReference type="RuleBase" id="RU003375"/>
    </source>
</evidence>
<evidence type="ECO:0000259" key="10">
    <source>
        <dbReference type="PROSITE" id="PS50253"/>
    </source>
</evidence>
<comment type="subcellular location">
    <subcellularLocation>
        <location evidence="1">Membrane</location>
        <topology evidence="1">Multi-pass membrane protein</topology>
    </subcellularLocation>
</comment>